<feature type="transmembrane region" description="Helical" evidence="6">
    <location>
        <begin position="202"/>
        <end position="224"/>
    </location>
</feature>
<evidence type="ECO:0000256" key="2">
    <source>
        <dbReference type="ARBA" id="ARBA00022475"/>
    </source>
</evidence>
<comment type="subcellular location">
    <subcellularLocation>
        <location evidence="1">Cell membrane</location>
        <topology evidence="1">Multi-pass membrane protein</topology>
    </subcellularLocation>
</comment>
<evidence type="ECO:0000256" key="6">
    <source>
        <dbReference type="SAM" id="Phobius"/>
    </source>
</evidence>
<name>A0A5C6RT99_9FLAO</name>
<evidence type="ECO:0000313" key="7">
    <source>
        <dbReference type="EMBL" id="TXB65508.1"/>
    </source>
</evidence>
<feature type="transmembrane region" description="Helical" evidence="6">
    <location>
        <begin position="162"/>
        <end position="190"/>
    </location>
</feature>
<dbReference type="PANTHER" id="PTHR30213:SF0">
    <property type="entry name" value="UPF0761 MEMBRANE PROTEIN YIHY"/>
    <property type="match status" value="1"/>
</dbReference>
<evidence type="ECO:0000256" key="3">
    <source>
        <dbReference type="ARBA" id="ARBA00022692"/>
    </source>
</evidence>
<keyword evidence="5 6" id="KW-0472">Membrane</keyword>
<accession>A0A5C6RT99</accession>
<keyword evidence="8" id="KW-1185">Reference proteome</keyword>
<feature type="transmembrane region" description="Helical" evidence="6">
    <location>
        <begin position="271"/>
        <end position="293"/>
    </location>
</feature>
<dbReference type="Pfam" id="PF03631">
    <property type="entry name" value="Virul_fac_BrkB"/>
    <property type="match status" value="1"/>
</dbReference>
<evidence type="ECO:0000256" key="4">
    <source>
        <dbReference type="ARBA" id="ARBA00022989"/>
    </source>
</evidence>
<keyword evidence="2" id="KW-1003">Cell membrane</keyword>
<feature type="transmembrane region" description="Helical" evidence="6">
    <location>
        <begin position="57"/>
        <end position="79"/>
    </location>
</feature>
<organism evidence="7 8">
    <name type="scientific">Vicingus serpentipes</name>
    <dbReference type="NCBI Taxonomy" id="1926625"/>
    <lineage>
        <taxon>Bacteria</taxon>
        <taxon>Pseudomonadati</taxon>
        <taxon>Bacteroidota</taxon>
        <taxon>Flavobacteriia</taxon>
        <taxon>Flavobacteriales</taxon>
        <taxon>Vicingaceae</taxon>
        <taxon>Vicingus</taxon>
    </lineage>
</organism>
<keyword evidence="3 6" id="KW-0812">Transmembrane</keyword>
<evidence type="ECO:0000256" key="5">
    <source>
        <dbReference type="ARBA" id="ARBA00023136"/>
    </source>
</evidence>
<protein>
    <submittedName>
        <fullName evidence="7">YihY/virulence factor BrkB family protein</fullName>
    </submittedName>
</protein>
<dbReference type="NCBIfam" id="TIGR00765">
    <property type="entry name" value="yihY_not_rbn"/>
    <property type="match status" value="1"/>
</dbReference>
<dbReference type="PANTHER" id="PTHR30213">
    <property type="entry name" value="INNER MEMBRANE PROTEIN YHJD"/>
    <property type="match status" value="1"/>
</dbReference>
<feature type="transmembrane region" description="Helical" evidence="6">
    <location>
        <begin position="119"/>
        <end position="142"/>
    </location>
</feature>
<gene>
    <name evidence="7" type="ORF">FRY74_08785</name>
</gene>
<dbReference type="Proteomes" id="UP000321721">
    <property type="component" value="Unassembled WGS sequence"/>
</dbReference>
<dbReference type="AlphaFoldDB" id="A0A5C6RT99"/>
<dbReference type="RefSeq" id="WP_147100601.1">
    <property type="nucleotide sequence ID" value="NZ_VOOS01000003.1"/>
</dbReference>
<dbReference type="EMBL" id="VOOS01000003">
    <property type="protein sequence ID" value="TXB65508.1"/>
    <property type="molecule type" value="Genomic_DNA"/>
</dbReference>
<dbReference type="GO" id="GO:0005886">
    <property type="term" value="C:plasma membrane"/>
    <property type="evidence" value="ECO:0007669"/>
    <property type="project" value="UniProtKB-SubCell"/>
</dbReference>
<sequence length="310" mass="34645">MNKLIKKIIATDLVQKPLAISKKLVLPGFDNIPLFDVVVFLIKGLQKNSLTTRASSLAFRFFLALFPTIIFLLSIIPFIPIDNFHAQLMLLIEQVLPSSAYELAISTIDDLINHKNSELLSFGFLFAIYLASDGVNSMIIAFNNSYHATKEASFIRQRLISFLLLFILTILMVIAIALIVFSKVIITYLISLGFLNDGISVILLTIGKFIVLIGVFFLGISSIYYYGNTGNSKFRFVSAGSSLATLLIMLLSWGFAFYINNFGTYNKVYGSIGTLIVIMLWLYFNSLVLLIGFELNSSIEHAKQTKNENI</sequence>
<reference evidence="7 8" key="1">
    <citation type="submission" date="2019-08" db="EMBL/GenBank/DDBJ databases">
        <title>Genome of Vicingus serpentipes NCIMB 15042.</title>
        <authorList>
            <person name="Bowman J.P."/>
        </authorList>
    </citation>
    <scope>NUCLEOTIDE SEQUENCE [LARGE SCALE GENOMIC DNA]</scope>
    <source>
        <strain evidence="7 8">NCIMB 15042</strain>
    </source>
</reference>
<proteinExistence type="predicted"/>
<evidence type="ECO:0000313" key="8">
    <source>
        <dbReference type="Proteomes" id="UP000321721"/>
    </source>
</evidence>
<dbReference type="InterPro" id="IPR017039">
    <property type="entry name" value="Virul_fac_BrkB"/>
</dbReference>
<dbReference type="OrthoDB" id="977385at2"/>
<dbReference type="PIRSF" id="PIRSF035875">
    <property type="entry name" value="RNase_BN"/>
    <property type="match status" value="1"/>
</dbReference>
<evidence type="ECO:0000256" key="1">
    <source>
        <dbReference type="ARBA" id="ARBA00004651"/>
    </source>
</evidence>
<keyword evidence="4 6" id="KW-1133">Transmembrane helix</keyword>
<feature type="transmembrane region" description="Helical" evidence="6">
    <location>
        <begin position="236"/>
        <end position="259"/>
    </location>
</feature>
<comment type="caution">
    <text evidence="7">The sequence shown here is derived from an EMBL/GenBank/DDBJ whole genome shotgun (WGS) entry which is preliminary data.</text>
</comment>